<accession>A0A2S4WNQ5</accession>
<name>A0A2S4WNQ5_9BASI</name>
<reference evidence="4 5" key="1">
    <citation type="submission" date="2017-12" db="EMBL/GenBank/DDBJ databases">
        <title>Gene loss provides genomic basis for host adaptation in cereal stripe rust fungi.</title>
        <authorList>
            <person name="Xia C."/>
        </authorList>
    </citation>
    <scope>NUCLEOTIDE SEQUENCE [LARGE SCALE GENOMIC DNA]</scope>
    <source>
        <strain evidence="4 5">93TX-2</strain>
    </source>
</reference>
<evidence type="ECO:0000313" key="5">
    <source>
        <dbReference type="Proteomes" id="UP000238274"/>
    </source>
</evidence>
<dbReference type="InterPro" id="IPR000626">
    <property type="entry name" value="Ubiquitin-like_dom"/>
</dbReference>
<keyword evidence="2" id="KW-0833">Ubl conjugation pathway</keyword>
<dbReference type="SUPFAM" id="SSF54236">
    <property type="entry name" value="Ubiquitin-like"/>
    <property type="match status" value="1"/>
</dbReference>
<protein>
    <recommendedName>
        <fullName evidence="1">Ubiquitin-like modifier HUB1</fullName>
    </recommendedName>
</protein>
<gene>
    <name evidence="4" type="ORF">PSHT_00299</name>
</gene>
<evidence type="ECO:0000256" key="2">
    <source>
        <dbReference type="ARBA" id="ARBA00022786"/>
    </source>
</evidence>
<dbReference type="PANTHER" id="PTHR13042">
    <property type="entry name" value="UBIQUITIN-LIKE PROTEIN 5"/>
    <property type="match status" value="1"/>
</dbReference>
<evidence type="ECO:0000259" key="3">
    <source>
        <dbReference type="PROSITE" id="PS50053"/>
    </source>
</evidence>
<evidence type="ECO:0000313" key="4">
    <source>
        <dbReference type="EMBL" id="POW23393.1"/>
    </source>
</evidence>
<dbReference type="VEuPathDB" id="FungiDB:PSHT_00299"/>
<dbReference type="FunFam" id="3.10.20.90:FF:000052">
    <property type="entry name" value="Ubiquitin-like protein 5"/>
    <property type="match status" value="1"/>
</dbReference>
<comment type="caution">
    <text evidence="4">The sequence shown here is derived from an EMBL/GenBank/DDBJ whole genome shotgun (WGS) entry which is preliminary data.</text>
</comment>
<dbReference type="VEuPathDB" id="FungiDB:PSTT_00738"/>
<dbReference type="AlphaFoldDB" id="A0A2S4WNQ5"/>
<evidence type="ECO:0000256" key="1">
    <source>
        <dbReference type="ARBA" id="ARBA00014108"/>
    </source>
</evidence>
<dbReference type="OrthoDB" id="3881at2759"/>
<dbReference type="EMBL" id="PKSM01000002">
    <property type="protein sequence ID" value="POW23393.1"/>
    <property type="molecule type" value="Genomic_DNA"/>
</dbReference>
<dbReference type="Proteomes" id="UP000238274">
    <property type="component" value="Unassembled WGS sequence"/>
</dbReference>
<dbReference type="Gene3D" id="3.10.20.90">
    <property type="entry name" value="Phosphatidylinositol 3-kinase Catalytic Subunit, Chain A, domain 1"/>
    <property type="match status" value="1"/>
</dbReference>
<reference evidence="5" key="3">
    <citation type="journal article" date="2018" name="Mol. Plant Microbe Interact.">
        <title>Genome sequence resources for the wheat stripe rust pathogen (Puccinia striiformis f. sp. tritici) and the barley stripe rust pathogen (Puccinia striiformis f. sp. hordei).</title>
        <authorList>
            <person name="Xia C."/>
            <person name="Wang M."/>
            <person name="Yin C."/>
            <person name="Cornejo O.E."/>
            <person name="Hulbert S.H."/>
            <person name="Chen X."/>
        </authorList>
    </citation>
    <scope>NUCLEOTIDE SEQUENCE [LARGE SCALE GENOMIC DNA]</scope>
    <source>
        <strain evidence="5">93TX-2</strain>
    </source>
</reference>
<feature type="domain" description="Ubiquitin-like" evidence="3">
    <location>
        <begin position="8"/>
        <end position="79"/>
    </location>
</feature>
<sequence>MATTSGMIEVIANDRLGTRVRVKCSKDDTVGDLKKAIAAQTGTRFEKIRLKRANREYKNHITLSDYEINDGQVHLIAIKTGAVQCSRLIGCFLSLQITGRALTSTSPPPDGSV</sequence>
<dbReference type="InterPro" id="IPR039732">
    <property type="entry name" value="Hub1/Ubl5"/>
</dbReference>
<keyword evidence="5" id="KW-1185">Reference proteome</keyword>
<proteinExistence type="predicted"/>
<dbReference type="CDD" id="cd01791">
    <property type="entry name" value="Ubl_UBL5"/>
    <property type="match status" value="1"/>
</dbReference>
<organism evidence="4 5">
    <name type="scientific">Puccinia striiformis</name>
    <dbReference type="NCBI Taxonomy" id="27350"/>
    <lineage>
        <taxon>Eukaryota</taxon>
        <taxon>Fungi</taxon>
        <taxon>Dikarya</taxon>
        <taxon>Basidiomycota</taxon>
        <taxon>Pucciniomycotina</taxon>
        <taxon>Pucciniomycetes</taxon>
        <taxon>Pucciniales</taxon>
        <taxon>Pucciniaceae</taxon>
        <taxon>Puccinia</taxon>
    </lineage>
</organism>
<dbReference type="InterPro" id="IPR029071">
    <property type="entry name" value="Ubiquitin-like_domsf"/>
</dbReference>
<dbReference type="PROSITE" id="PS50053">
    <property type="entry name" value="UBIQUITIN_2"/>
    <property type="match status" value="1"/>
</dbReference>
<reference evidence="5" key="2">
    <citation type="journal article" date="2018" name="BMC Genomics">
        <title>Genomic insights into host adaptation between the wheat stripe rust pathogen (Puccinia striiformis f. sp. tritici) and the barley stripe rust pathogen (Puccinia striiformis f. sp. hordei).</title>
        <authorList>
            <person name="Xia C."/>
            <person name="Wang M."/>
            <person name="Yin C."/>
            <person name="Cornejo O.E."/>
            <person name="Hulbert S.H."/>
            <person name="Chen X."/>
        </authorList>
    </citation>
    <scope>NUCLEOTIDE SEQUENCE [LARGE SCALE GENOMIC DNA]</scope>
    <source>
        <strain evidence="5">93TX-2</strain>
    </source>
</reference>
<dbReference type="Pfam" id="PF00240">
    <property type="entry name" value="ubiquitin"/>
    <property type="match status" value="1"/>
</dbReference>